<protein>
    <recommendedName>
        <fullName evidence="4">PH (Pleckstrin Homology) domain-containing protein</fullName>
    </recommendedName>
</protein>
<keyword evidence="1" id="KW-0812">Transmembrane</keyword>
<reference evidence="2 3" key="1">
    <citation type="submission" date="2024-06" db="EMBL/GenBank/DDBJ databases">
        <title>Chitinophaga defluvii sp. nov., isolated from municipal sewage.</title>
        <authorList>
            <person name="Zhang L."/>
        </authorList>
    </citation>
    <scope>NUCLEOTIDE SEQUENCE [LARGE SCALE GENOMIC DNA]</scope>
    <source>
        <strain evidence="2 3">H8</strain>
    </source>
</reference>
<feature type="transmembrane region" description="Helical" evidence="1">
    <location>
        <begin position="100"/>
        <end position="117"/>
    </location>
</feature>
<sequence>MNYSLRILHPNTPARLRLQPVMHGLVGILFLFNGIGIYRSAQPNWLMAVFFLLFGAASIAFPFFMRRIKKFTAVNTIARLIQAFVCLTGCLYFLSHMMPVIGLLLFLVGLGLGYIGWSEVRIFQPVHITLDNTGITLPGAASKRLIGWNQLNNVILRNDLLTIDFKNNRIMQLEILDELDATKTAAINEFSKSRIQ</sequence>
<gene>
    <name evidence="2" type="ORF">ABR189_11090</name>
</gene>
<name>A0ABV2T4F9_9BACT</name>
<feature type="transmembrane region" description="Helical" evidence="1">
    <location>
        <begin position="21"/>
        <end position="39"/>
    </location>
</feature>
<dbReference type="EMBL" id="JBEXAC010000001">
    <property type="protein sequence ID" value="MET6997919.1"/>
    <property type="molecule type" value="Genomic_DNA"/>
</dbReference>
<dbReference type="RefSeq" id="WP_354660554.1">
    <property type="nucleotide sequence ID" value="NZ_JBEXAC010000001.1"/>
</dbReference>
<evidence type="ECO:0008006" key="4">
    <source>
        <dbReference type="Google" id="ProtNLM"/>
    </source>
</evidence>
<accession>A0ABV2T4F9</accession>
<evidence type="ECO:0000313" key="3">
    <source>
        <dbReference type="Proteomes" id="UP001549749"/>
    </source>
</evidence>
<keyword evidence="3" id="KW-1185">Reference proteome</keyword>
<feature type="transmembrane region" description="Helical" evidence="1">
    <location>
        <begin position="45"/>
        <end position="65"/>
    </location>
</feature>
<keyword evidence="1" id="KW-0472">Membrane</keyword>
<comment type="caution">
    <text evidence="2">The sequence shown here is derived from an EMBL/GenBank/DDBJ whole genome shotgun (WGS) entry which is preliminary data.</text>
</comment>
<evidence type="ECO:0000256" key="1">
    <source>
        <dbReference type="SAM" id="Phobius"/>
    </source>
</evidence>
<keyword evidence="1" id="KW-1133">Transmembrane helix</keyword>
<evidence type="ECO:0000313" key="2">
    <source>
        <dbReference type="EMBL" id="MET6997919.1"/>
    </source>
</evidence>
<feature type="transmembrane region" description="Helical" evidence="1">
    <location>
        <begin position="77"/>
        <end position="94"/>
    </location>
</feature>
<dbReference type="Proteomes" id="UP001549749">
    <property type="component" value="Unassembled WGS sequence"/>
</dbReference>
<organism evidence="2 3">
    <name type="scientific">Chitinophaga defluvii</name>
    <dbReference type="NCBI Taxonomy" id="3163343"/>
    <lineage>
        <taxon>Bacteria</taxon>
        <taxon>Pseudomonadati</taxon>
        <taxon>Bacteroidota</taxon>
        <taxon>Chitinophagia</taxon>
        <taxon>Chitinophagales</taxon>
        <taxon>Chitinophagaceae</taxon>
        <taxon>Chitinophaga</taxon>
    </lineage>
</organism>
<proteinExistence type="predicted"/>